<comment type="subcellular location">
    <subcellularLocation>
        <location evidence="1">Secreted</location>
    </subcellularLocation>
</comment>
<name>G0PM28_CAEBE</name>
<dbReference type="EMBL" id="GL380153">
    <property type="protein sequence ID" value="EGT48553.1"/>
    <property type="molecule type" value="Genomic_DNA"/>
</dbReference>
<protein>
    <submittedName>
        <fullName evidence="6">Uncharacterized protein</fullName>
    </submittedName>
</protein>
<dbReference type="FunCoup" id="G0PM28">
    <property type="interactions" value="1151"/>
</dbReference>
<accession>G0PM28</accession>
<evidence type="ECO:0000256" key="5">
    <source>
        <dbReference type="SAM" id="SignalP"/>
    </source>
</evidence>
<dbReference type="GO" id="GO:0009986">
    <property type="term" value="C:cell surface"/>
    <property type="evidence" value="ECO:0007669"/>
    <property type="project" value="InterPro"/>
</dbReference>
<evidence type="ECO:0000313" key="6">
    <source>
        <dbReference type="EMBL" id="EGT36362.1"/>
    </source>
</evidence>
<dbReference type="eggNOG" id="ENOG502R96E">
    <property type="taxonomic scope" value="Eukaryota"/>
</dbReference>
<evidence type="ECO:0000256" key="3">
    <source>
        <dbReference type="ARBA" id="ARBA00022525"/>
    </source>
</evidence>
<dbReference type="GO" id="GO:0005576">
    <property type="term" value="C:extracellular region"/>
    <property type="evidence" value="ECO:0007669"/>
    <property type="project" value="UniProtKB-SubCell"/>
</dbReference>
<keyword evidence="8" id="KW-1185">Reference proteome</keyword>
<reference evidence="6" key="2">
    <citation type="submission" date="2011-07" db="EMBL/GenBank/DDBJ databases">
        <authorList>
            <consortium name="WormBase Consortium"/>
        </authorList>
    </citation>
    <scope>NUCLEOTIDE SEQUENCE [LARGE SCALE GENOMIC DNA]</scope>
    <source>
        <strain evidence="6">PB2801</strain>
    </source>
</reference>
<evidence type="ECO:0000313" key="8">
    <source>
        <dbReference type="Proteomes" id="UP000008068"/>
    </source>
</evidence>
<reference evidence="6" key="1">
    <citation type="submission" date="2010-07" db="EMBL/GenBank/DDBJ databases">
        <authorList>
            <consortium name="The Caenorhabditis brenneri Sequencing and Analysis Consortium"/>
            <person name="Wilson R.K."/>
        </authorList>
    </citation>
    <scope>NUCLEOTIDE SEQUENCE</scope>
    <source>
        <strain evidence="6">PB2801</strain>
    </source>
</reference>
<gene>
    <name evidence="7" type="ORF">CAEBREN_05774</name>
    <name evidence="6" type="ORF">CAEBREN_19417</name>
</gene>
<feature type="chain" id="PRO_5010833411" evidence="5">
    <location>
        <begin position="21"/>
        <end position="147"/>
    </location>
</feature>
<reference evidence="8" key="3">
    <citation type="submission" date="2011-07" db="EMBL/GenBank/DDBJ databases">
        <authorList>
            <consortium name="Caenorhabditis brenneri Sequencing and Analysis Consortium"/>
            <person name="Wilson R.K."/>
        </authorList>
    </citation>
    <scope>NUCLEOTIDE SEQUENCE [LARGE SCALE GENOMIC DNA]</scope>
    <source>
        <strain evidence="8">PB2801</strain>
    </source>
</reference>
<dbReference type="OrthoDB" id="5795832at2759"/>
<feature type="signal peptide" evidence="5">
    <location>
        <begin position="1"/>
        <end position="20"/>
    </location>
</feature>
<dbReference type="InterPro" id="IPR038479">
    <property type="entry name" value="Transthyretin-like_sf"/>
</dbReference>
<comment type="similarity">
    <text evidence="2">Belongs to the nematode transthyretin-like family.</text>
</comment>
<keyword evidence="4 5" id="KW-0732">Signal</keyword>
<proteinExistence type="inferred from homology"/>
<evidence type="ECO:0000313" key="7">
    <source>
        <dbReference type="EMBL" id="EGT48553.1"/>
    </source>
</evidence>
<dbReference type="AlphaFoldDB" id="G0PM28"/>
<dbReference type="OMA" id="IYHSCNH"/>
<dbReference type="Proteomes" id="UP000008068">
    <property type="component" value="Unassembled WGS sequence"/>
</dbReference>
<evidence type="ECO:0000256" key="1">
    <source>
        <dbReference type="ARBA" id="ARBA00004613"/>
    </source>
</evidence>
<evidence type="ECO:0000256" key="4">
    <source>
        <dbReference type="ARBA" id="ARBA00022729"/>
    </source>
</evidence>
<dbReference type="PANTHER" id="PTHR21700">
    <property type="entry name" value="TRANSTHYRETIN-LIKE FAMILY PROTEIN-RELATED"/>
    <property type="match status" value="1"/>
</dbReference>
<dbReference type="Gene3D" id="2.60.40.3330">
    <property type="match status" value="1"/>
</dbReference>
<evidence type="ECO:0000256" key="2">
    <source>
        <dbReference type="ARBA" id="ARBA00010112"/>
    </source>
</evidence>
<dbReference type="Pfam" id="PF01060">
    <property type="entry name" value="TTR-52"/>
    <property type="match status" value="1"/>
</dbReference>
<dbReference type="InterPro" id="IPR001534">
    <property type="entry name" value="Transthyretin-like"/>
</dbReference>
<keyword evidence="3" id="KW-0964">Secreted</keyword>
<sequence length="147" mass="16492">MSHFLIYISLISILFKSSDGLFNLIGNDQYVTVTGRLICDGQPAENVLVKLYEDGTVWDTKLDSVRTAFDGTFRVSGHYTKIFDMDPKINIYHSCNHNGLCDKKLSIDIPSYAVSAGQYSYDVDRNYDIGTLNLADQFSGETTDCIH</sequence>
<dbReference type="EMBL" id="GL381260">
    <property type="protein sequence ID" value="EGT36362.1"/>
    <property type="molecule type" value="Genomic_DNA"/>
</dbReference>
<dbReference type="HOGENOM" id="CLU_121109_4_1_1"/>
<dbReference type="PANTHER" id="PTHR21700:SF19">
    <property type="entry name" value="TRANSTHYRETIN-RELATED FAMILY DOMAIN"/>
    <property type="match status" value="1"/>
</dbReference>
<organism evidence="8">
    <name type="scientific">Caenorhabditis brenneri</name>
    <name type="common">Nematode worm</name>
    <dbReference type="NCBI Taxonomy" id="135651"/>
    <lineage>
        <taxon>Eukaryota</taxon>
        <taxon>Metazoa</taxon>
        <taxon>Ecdysozoa</taxon>
        <taxon>Nematoda</taxon>
        <taxon>Chromadorea</taxon>
        <taxon>Rhabditida</taxon>
        <taxon>Rhabditina</taxon>
        <taxon>Rhabditomorpha</taxon>
        <taxon>Rhabditoidea</taxon>
        <taxon>Rhabditidae</taxon>
        <taxon>Peloderinae</taxon>
        <taxon>Caenorhabditis</taxon>
    </lineage>
</organism>